<organism evidence="15 16">
    <name type="scientific">Methanosarcina lacustris Z-7289</name>
    <dbReference type="NCBI Taxonomy" id="1434111"/>
    <lineage>
        <taxon>Archaea</taxon>
        <taxon>Methanobacteriati</taxon>
        <taxon>Methanobacteriota</taxon>
        <taxon>Stenosarchaea group</taxon>
        <taxon>Methanomicrobia</taxon>
        <taxon>Methanosarcinales</taxon>
        <taxon>Methanosarcinaceae</taxon>
        <taxon>Methanosarcina</taxon>
    </lineage>
</organism>
<evidence type="ECO:0000256" key="4">
    <source>
        <dbReference type="ARBA" id="ARBA00022475"/>
    </source>
</evidence>
<evidence type="ECO:0000256" key="6">
    <source>
        <dbReference type="ARBA" id="ARBA00022679"/>
    </source>
</evidence>
<dbReference type="PATRIC" id="fig|1434111.4.peg.874"/>
<comment type="catalytic activity">
    <reaction evidence="1">
        <text>ATP + protein L-histidine = ADP + protein N-phospho-L-histidine.</text>
        <dbReference type="EC" id="2.7.13.3"/>
    </reaction>
</comment>
<dbReference type="KEGG" id="mls:MSLAZ_0695"/>
<evidence type="ECO:0000256" key="5">
    <source>
        <dbReference type="ARBA" id="ARBA00022553"/>
    </source>
</evidence>
<dbReference type="CDD" id="cd00082">
    <property type="entry name" value="HisKA"/>
    <property type="match status" value="1"/>
</dbReference>
<evidence type="ECO:0000259" key="12">
    <source>
        <dbReference type="PROSITE" id="PS50109"/>
    </source>
</evidence>
<dbReference type="PRINTS" id="PR00344">
    <property type="entry name" value="BCTRLSENSOR"/>
</dbReference>
<keyword evidence="16" id="KW-1185">Reference proteome</keyword>
<keyword evidence="4" id="KW-1003">Cell membrane</keyword>
<evidence type="ECO:0000313" key="16">
    <source>
        <dbReference type="Proteomes" id="UP000033072"/>
    </source>
</evidence>
<dbReference type="NCBIfam" id="TIGR00229">
    <property type="entry name" value="sensory_box"/>
    <property type="match status" value="2"/>
</dbReference>
<evidence type="ECO:0000259" key="13">
    <source>
        <dbReference type="PROSITE" id="PS50112"/>
    </source>
</evidence>
<feature type="domain" description="PAC" evidence="14">
    <location>
        <begin position="280"/>
        <end position="330"/>
    </location>
</feature>
<dbReference type="GO" id="GO:0006355">
    <property type="term" value="P:regulation of DNA-templated transcription"/>
    <property type="evidence" value="ECO:0007669"/>
    <property type="project" value="InterPro"/>
</dbReference>
<dbReference type="SUPFAM" id="SSF55785">
    <property type="entry name" value="PYP-like sensor domain (PAS domain)"/>
    <property type="match status" value="3"/>
</dbReference>
<dbReference type="Gene3D" id="3.30.565.10">
    <property type="entry name" value="Histidine kinase-like ATPase, C-terminal domain"/>
    <property type="match status" value="1"/>
</dbReference>
<keyword evidence="7" id="KW-0547">Nucleotide-binding</keyword>
<evidence type="ECO:0000256" key="8">
    <source>
        <dbReference type="ARBA" id="ARBA00022777"/>
    </source>
</evidence>
<gene>
    <name evidence="15" type="ORF">MSLAZ_0695</name>
</gene>
<dbReference type="GO" id="GO:0000155">
    <property type="term" value="F:phosphorelay sensor kinase activity"/>
    <property type="evidence" value="ECO:0007669"/>
    <property type="project" value="InterPro"/>
</dbReference>
<name>A0A0E3S1L6_9EURY</name>
<dbReference type="InterPro" id="IPR036890">
    <property type="entry name" value="HATPase_C_sf"/>
</dbReference>
<dbReference type="SMART" id="SM00091">
    <property type="entry name" value="PAS"/>
    <property type="match status" value="3"/>
</dbReference>
<evidence type="ECO:0000256" key="1">
    <source>
        <dbReference type="ARBA" id="ARBA00000085"/>
    </source>
</evidence>
<dbReference type="Pfam" id="PF08448">
    <property type="entry name" value="PAS_4"/>
    <property type="match status" value="1"/>
</dbReference>
<dbReference type="SUPFAM" id="SSF47384">
    <property type="entry name" value="Homodimeric domain of signal transducing histidine kinase"/>
    <property type="match status" value="1"/>
</dbReference>
<dbReference type="Proteomes" id="UP000033072">
    <property type="component" value="Chromosome"/>
</dbReference>
<sequence length="849" mass="97095">MVDIINKREICGFCFCSNIPSNGLTAIYKETEERTELTTSYIKAGLKQKEHCIWIVPDPESAELAKDLLSNSELDIESCITKSRLKIISLQETEAYSIKPPETSEIDFDWNTGIPQKEIIKFIHTGNWRYLRINLEVKAVGKSITSSIKELRRILEEDIPEKKIRPLFMIKEGDISSGEVFDLIEAGEKLVLKRDGKWRFLRIKQGSKDTKFKTLLESSSDSILIHDMNGKVMEANHIACEIFGYTRSKMIGKHIKDLRTNIHLTEFGQQIEKLKQTEYFSFEMDSLRRDGTVIPQEINNRLIEYEGETAVLSIGRNISERRRAEKALRDSERKYHMLFEEFPGGIAQFDKYGTIIVCNENFVNFTGSSENEKLIFNLLNPPEEMKSEEKSFTCLPEVPIHCDIKYISSLEKESIPSEITYKPLISENSRFNGGIILVEDLTKVKRLEIIRLQQTESLRKLVDSMPMPMSCKDRNGTYLACNKAFETFMGMQKEEILGKSLYNFTSPEFAEKYHTMDAELIMNKKTQVFETSLKFADGSKHQVLFNKFVFSGLTDEDSVLLSIMIDITERKQAEEKLLQAKMAAEAANRAKTTFIVNMSHELKTPLNAVIGFSDLLLSETYGPLNEKQKRYTENISNGGNHLLSVVNSVLDISRLEMGNIELYYEKVDLVGIIEEVKRVLSPLSSEKNISIEYNIEQGLKTIIVDRVKFKQILYNILNNAITFSFKGGKVNIVAELQEDMVEISVTDEGIGIQEADYERIFQPFVQIDESISKKHGGIGIGLALVKKFVELHRGKVWVKATPEKGSTFTFRIPNKPENKIKEKEVTTSIQTTYNPEIEKEKEKVRAEIN</sequence>
<evidence type="ECO:0000256" key="2">
    <source>
        <dbReference type="ARBA" id="ARBA00004236"/>
    </source>
</evidence>
<reference evidence="15 16" key="1">
    <citation type="submission" date="2014-07" db="EMBL/GenBank/DDBJ databases">
        <title>Methanogenic archaea and the global carbon cycle.</title>
        <authorList>
            <person name="Henriksen J.R."/>
            <person name="Luke J."/>
            <person name="Reinhart S."/>
            <person name="Benedict M.N."/>
            <person name="Youngblut N.D."/>
            <person name="Metcalf M.E."/>
            <person name="Whitaker R.J."/>
            <person name="Metcalf W.W."/>
        </authorList>
    </citation>
    <scope>NUCLEOTIDE SEQUENCE [LARGE SCALE GENOMIC DNA]</scope>
    <source>
        <strain evidence="15 16">Z-7289</strain>
    </source>
</reference>
<comment type="subcellular location">
    <subcellularLocation>
        <location evidence="2">Cell membrane</location>
    </subcellularLocation>
</comment>
<dbReference type="PROSITE" id="PS50112">
    <property type="entry name" value="PAS"/>
    <property type="match status" value="2"/>
</dbReference>
<dbReference type="RefSeq" id="WP_048124751.1">
    <property type="nucleotide sequence ID" value="NZ_CP009515.1"/>
</dbReference>
<dbReference type="GO" id="GO:0009927">
    <property type="term" value="F:histidine phosphotransfer kinase activity"/>
    <property type="evidence" value="ECO:0007669"/>
    <property type="project" value="TreeGrafter"/>
</dbReference>
<dbReference type="GO" id="GO:0005524">
    <property type="term" value="F:ATP binding"/>
    <property type="evidence" value="ECO:0007669"/>
    <property type="project" value="UniProtKB-KW"/>
</dbReference>
<keyword evidence="5" id="KW-0597">Phosphoprotein</keyword>
<evidence type="ECO:0000256" key="11">
    <source>
        <dbReference type="ARBA" id="ARBA00023136"/>
    </source>
</evidence>
<evidence type="ECO:0000256" key="7">
    <source>
        <dbReference type="ARBA" id="ARBA00022741"/>
    </source>
</evidence>
<dbReference type="InterPro" id="IPR003594">
    <property type="entry name" value="HATPase_dom"/>
</dbReference>
<dbReference type="SMART" id="SM00387">
    <property type="entry name" value="HATPase_c"/>
    <property type="match status" value="1"/>
</dbReference>
<feature type="domain" description="PAS" evidence="13">
    <location>
        <begin position="454"/>
        <end position="525"/>
    </location>
</feature>
<dbReference type="PANTHER" id="PTHR43047">
    <property type="entry name" value="TWO-COMPONENT HISTIDINE PROTEIN KINASE"/>
    <property type="match status" value="1"/>
</dbReference>
<feature type="domain" description="Histidine kinase" evidence="12">
    <location>
        <begin position="597"/>
        <end position="816"/>
    </location>
</feature>
<dbReference type="Pfam" id="PF14417">
    <property type="entry name" value="MEDS"/>
    <property type="match status" value="1"/>
</dbReference>
<dbReference type="FunFam" id="3.30.565.10:FF:000023">
    <property type="entry name" value="PAS domain-containing sensor histidine kinase"/>
    <property type="match status" value="1"/>
</dbReference>
<dbReference type="InterPro" id="IPR005467">
    <property type="entry name" value="His_kinase_dom"/>
</dbReference>
<dbReference type="InterPro" id="IPR004358">
    <property type="entry name" value="Sig_transdc_His_kin-like_C"/>
</dbReference>
<feature type="domain" description="PAC" evidence="14">
    <location>
        <begin position="527"/>
        <end position="579"/>
    </location>
</feature>
<dbReference type="AlphaFoldDB" id="A0A0E3S1L6"/>
<dbReference type="OrthoDB" id="342253at2157"/>
<dbReference type="InterPro" id="IPR013656">
    <property type="entry name" value="PAS_4"/>
</dbReference>
<dbReference type="Gene3D" id="3.30.450.20">
    <property type="entry name" value="PAS domain"/>
    <property type="match status" value="3"/>
</dbReference>
<dbReference type="EMBL" id="CP009515">
    <property type="protein sequence ID" value="AKB73956.1"/>
    <property type="molecule type" value="Genomic_DNA"/>
</dbReference>
<keyword evidence="8 15" id="KW-0418">Kinase</keyword>
<dbReference type="Gene3D" id="1.10.287.130">
    <property type="match status" value="1"/>
</dbReference>
<feature type="domain" description="PAS" evidence="13">
    <location>
        <begin position="208"/>
        <end position="263"/>
    </location>
</feature>
<dbReference type="GeneID" id="24805394"/>
<dbReference type="PROSITE" id="PS50109">
    <property type="entry name" value="HIS_KIN"/>
    <property type="match status" value="1"/>
</dbReference>
<evidence type="ECO:0000256" key="9">
    <source>
        <dbReference type="ARBA" id="ARBA00022840"/>
    </source>
</evidence>
<evidence type="ECO:0000313" key="15">
    <source>
        <dbReference type="EMBL" id="AKB73956.1"/>
    </source>
</evidence>
<dbReference type="Pfam" id="PF02518">
    <property type="entry name" value="HATPase_c"/>
    <property type="match status" value="1"/>
</dbReference>
<dbReference type="InterPro" id="IPR025847">
    <property type="entry name" value="MEDS_domain"/>
</dbReference>
<dbReference type="EC" id="2.7.13.3" evidence="3"/>
<dbReference type="CDD" id="cd00130">
    <property type="entry name" value="PAS"/>
    <property type="match status" value="2"/>
</dbReference>
<dbReference type="InterPro" id="IPR000700">
    <property type="entry name" value="PAS-assoc_C"/>
</dbReference>
<evidence type="ECO:0000259" key="14">
    <source>
        <dbReference type="PROSITE" id="PS50113"/>
    </source>
</evidence>
<dbReference type="InterPro" id="IPR036097">
    <property type="entry name" value="HisK_dim/P_sf"/>
</dbReference>
<dbReference type="PANTHER" id="PTHR43047:SF72">
    <property type="entry name" value="OSMOSENSING HISTIDINE PROTEIN KINASE SLN1"/>
    <property type="match status" value="1"/>
</dbReference>
<dbReference type="InterPro" id="IPR013767">
    <property type="entry name" value="PAS_fold"/>
</dbReference>
<keyword evidence="10" id="KW-0902">Two-component regulatory system</keyword>
<keyword evidence="11" id="KW-0472">Membrane</keyword>
<dbReference type="FunFam" id="1.10.287.130:FF:000038">
    <property type="entry name" value="Sensory transduction histidine kinase"/>
    <property type="match status" value="1"/>
</dbReference>
<dbReference type="STRING" id="1434111.MSLAZ_0695"/>
<dbReference type="Pfam" id="PF00512">
    <property type="entry name" value="HisKA"/>
    <property type="match status" value="1"/>
</dbReference>
<dbReference type="InterPro" id="IPR003661">
    <property type="entry name" value="HisK_dim/P_dom"/>
</dbReference>
<dbReference type="SMART" id="SM00388">
    <property type="entry name" value="HisKA"/>
    <property type="match status" value="1"/>
</dbReference>
<dbReference type="Pfam" id="PF00989">
    <property type="entry name" value="PAS"/>
    <property type="match status" value="1"/>
</dbReference>
<evidence type="ECO:0000256" key="10">
    <source>
        <dbReference type="ARBA" id="ARBA00023012"/>
    </source>
</evidence>
<dbReference type="SUPFAM" id="SSF55874">
    <property type="entry name" value="ATPase domain of HSP90 chaperone/DNA topoisomerase II/histidine kinase"/>
    <property type="match status" value="1"/>
</dbReference>
<evidence type="ECO:0000256" key="3">
    <source>
        <dbReference type="ARBA" id="ARBA00012438"/>
    </source>
</evidence>
<keyword evidence="9" id="KW-0067">ATP-binding</keyword>
<dbReference type="HOGENOM" id="CLU_000445_114_71_2"/>
<protein>
    <recommendedName>
        <fullName evidence="3">histidine kinase</fullName>
        <ecNumber evidence="3">2.7.13.3</ecNumber>
    </recommendedName>
</protein>
<dbReference type="InterPro" id="IPR035965">
    <property type="entry name" value="PAS-like_dom_sf"/>
</dbReference>
<keyword evidence="6" id="KW-0808">Transferase</keyword>
<dbReference type="InterPro" id="IPR000014">
    <property type="entry name" value="PAS"/>
</dbReference>
<dbReference type="GO" id="GO:0005886">
    <property type="term" value="C:plasma membrane"/>
    <property type="evidence" value="ECO:0007669"/>
    <property type="project" value="UniProtKB-SubCell"/>
</dbReference>
<dbReference type="Pfam" id="PF13426">
    <property type="entry name" value="PAS_9"/>
    <property type="match status" value="1"/>
</dbReference>
<dbReference type="CDD" id="cd16922">
    <property type="entry name" value="HATPase_EvgS-ArcB-TorS-like"/>
    <property type="match status" value="1"/>
</dbReference>
<dbReference type="PROSITE" id="PS50113">
    <property type="entry name" value="PAC"/>
    <property type="match status" value="2"/>
</dbReference>
<proteinExistence type="predicted"/>
<accession>A0A0E3S1L6</accession>